<evidence type="ECO:0000256" key="2">
    <source>
        <dbReference type="ARBA" id="ARBA00023125"/>
    </source>
</evidence>
<dbReference type="InterPro" id="IPR018062">
    <property type="entry name" value="HTH_AraC-typ_CS"/>
</dbReference>
<dbReference type="AlphaFoldDB" id="A0A2A7ME34"/>
<proteinExistence type="predicted"/>
<dbReference type="InterPro" id="IPR003313">
    <property type="entry name" value="AraC-bd"/>
</dbReference>
<dbReference type="InterPro" id="IPR014710">
    <property type="entry name" value="RmlC-like_jellyroll"/>
</dbReference>
<accession>A0A2A7ME34</accession>
<comment type="caution">
    <text evidence="5">The sequence shown here is derived from an EMBL/GenBank/DDBJ whole genome shotgun (WGS) entry which is preliminary data.</text>
</comment>
<dbReference type="InterPro" id="IPR009057">
    <property type="entry name" value="Homeodomain-like_sf"/>
</dbReference>
<dbReference type="RefSeq" id="WP_058293954.1">
    <property type="nucleotide sequence ID" value="NZ_CAMRXG010000032.1"/>
</dbReference>
<sequence>MRYSEYNEVKQRGTFDFPIEFYYVDKLHPRYKMSYHWHLEYEIIKVLKGTLNIYLNQKEILVKEGDIVIIRDGILHSAEPEDCTYECIVFNMNMLLKDNFSGMKYIQHLINHNIIINDYFPKSNSNFNKIISNLFKTIKLREDSFELMTLGLLYQLFSYIYKNKMYSRDYQHTQNDSKKIKQLKKVLEVIEESYSSPLTLEDLSRIICMSPKYFCKFFYEMIHRTPIDYLNYYRIECASYQIVTTDLSITDIAYNCGFNDLSYFIKTFKKYKGITPSKYSKLNDNKNYKLPYIIADI</sequence>
<dbReference type="Proteomes" id="UP000220840">
    <property type="component" value="Unassembled WGS sequence"/>
</dbReference>
<organism evidence="5 6">
    <name type="scientific">Clostridium neonatale</name>
    <dbReference type="NCBI Taxonomy" id="137838"/>
    <lineage>
        <taxon>Bacteria</taxon>
        <taxon>Bacillati</taxon>
        <taxon>Bacillota</taxon>
        <taxon>Clostridia</taxon>
        <taxon>Eubacteriales</taxon>
        <taxon>Clostridiaceae</taxon>
        <taxon>Clostridium</taxon>
    </lineage>
</organism>
<evidence type="ECO:0000313" key="6">
    <source>
        <dbReference type="Proteomes" id="UP000220840"/>
    </source>
</evidence>
<keyword evidence="3" id="KW-0804">Transcription</keyword>
<dbReference type="PANTHER" id="PTHR43280:SF28">
    <property type="entry name" value="HTH-TYPE TRANSCRIPTIONAL ACTIVATOR RHAS"/>
    <property type="match status" value="1"/>
</dbReference>
<dbReference type="SMART" id="SM00342">
    <property type="entry name" value="HTH_ARAC"/>
    <property type="match status" value="1"/>
</dbReference>
<dbReference type="PROSITE" id="PS00041">
    <property type="entry name" value="HTH_ARAC_FAMILY_1"/>
    <property type="match status" value="1"/>
</dbReference>
<dbReference type="CDD" id="cd02208">
    <property type="entry name" value="cupin_RmlC-like"/>
    <property type="match status" value="1"/>
</dbReference>
<dbReference type="GO" id="GO:0003700">
    <property type="term" value="F:DNA-binding transcription factor activity"/>
    <property type="evidence" value="ECO:0007669"/>
    <property type="project" value="InterPro"/>
</dbReference>
<dbReference type="PROSITE" id="PS01124">
    <property type="entry name" value="HTH_ARAC_FAMILY_2"/>
    <property type="match status" value="1"/>
</dbReference>
<dbReference type="Gene3D" id="2.60.120.10">
    <property type="entry name" value="Jelly Rolls"/>
    <property type="match status" value="1"/>
</dbReference>
<dbReference type="GO" id="GO:0043565">
    <property type="term" value="F:sequence-specific DNA binding"/>
    <property type="evidence" value="ECO:0007669"/>
    <property type="project" value="InterPro"/>
</dbReference>
<dbReference type="PRINTS" id="PR00032">
    <property type="entry name" value="HTHARAC"/>
</dbReference>
<dbReference type="InterPro" id="IPR018060">
    <property type="entry name" value="HTH_AraC"/>
</dbReference>
<dbReference type="SUPFAM" id="SSF46689">
    <property type="entry name" value="Homeodomain-like"/>
    <property type="match status" value="2"/>
</dbReference>
<gene>
    <name evidence="5" type="ORF">CQ394_14125</name>
</gene>
<keyword evidence="1" id="KW-0805">Transcription regulation</keyword>
<evidence type="ECO:0000313" key="5">
    <source>
        <dbReference type="EMBL" id="PEG29787.1"/>
    </source>
</evidence>
<reference evidence="5 6" key="1">
    <citation type="submission" date="2017-10" db="EMBL/GenBank/DDBJ databases">
        <title>Effective Description of Clostridium neonatale sp. nov. linked to necrotizing enterocolitis in neonates and a clarification of species assignable to the genus Clostridium (Prazmowski 1880) emend. Lawson and Rainey 2016.</title>
        <authorList>
            <person name="Bernard K."/>
            <person name="Burdz T."/>
            <person name="Wiebe D."/>
            <person name="Balcewich B."/>
            <person name="Alfa M."/>
            <person name="Bernier A.-M."/>
        </authorList>
    </citation>
    <scope>NUCLEOTIDE SEQUENCE [LARGE SCALE GENOMIC DNA]</scope>
    <source>
        <strain evidence="5 6">LCDC99A005</strain>
    </source>
</reference>
<protein>
    <submittedName>
        <fullName evidence="5">AraC family transcriptional regulator</fullName>
    </submittedName>
</protein>
<dbReference type="InterPro" id="IPR020449">
    <property type="entry name" value="Tscrpt_reg_AraC-type_HTH"/>
</dbReference>
<keyword evidence="2" id="KW-0238">DNA-binding</keyword>
<dbReference type="SUPFAM" id="SSF51215">
    <property type="entry name" value="Regulatory protein AraC"/>
    <property type="match status" value="1"/>
</dbReference>
<dbReference type="OrthoDB" id="9791615at2"/>
<feature type="domain" description="HTH araC/xylS-type" evidence="4">
    <location>
        <begin position="184"/>
        <end position="282"/>
    </location>
</feature>
<dbReference type="Pfam" id="PF12833">
    <property type="entry name" value="HTH_18"/>
    <property type="match status" value="1"/>
</dbReference>
<evidence type="ECO:0000259" key="4">
    <source>
        <dbReference type="PROSITE" id="PS01124"/>
    </source>
</evidence>
<keyword evidence="6" id="KW-1185">Reference proteome</keyword>
<dbReference type="Pfam" id="PF02311">
    <property type="entry name" value="AraC_binding"/>
    <property type="match status" value="1"/>
</dbReference>
<dbReference type="PANTHER" id="PTHR43280">
    <property type="entry name" value="ARAC-FAMILY TRANSCRIPTIONAL REGULATOR"/>
    <property type="match status" value="1"/>
</dbReference>
<dbReference type="STRING" id="137838.GCA_001458595_01055"/>
<name>A0A2A7ME34_9CLOT</name>
<dbReference type="EMBL" id="PDCJ01000002">
    <property type="protein sequence ID" value="PEG29787.1"/>
    <property type="molecule type" value="Genomic_DNA"/>
</dbReference>
<evidence type="ECO:0000256" key="1">
    <source>
        <dbReference type="ARBA" id="ARBA00023015"/>
    </source>
</evidence>
<dbReference type="InterPro" id="IPR037923">
    <property type="entry name" value="HTH-like"/>
</dbReference>
<evidence type="ECO:0000256" key="3">
    <source>
        <dbReference type="ARBA" id="ARBA00023163"/>
    </source>
</evidence>
<dbReference type="Gene3D" id="1.10.10.60">
    <property type="entry name" value="Homeodomain-like"/>
    <property type="match status" value="2"/>
</dbReference>